<gene>
    <name evidence="2" type="ORF">GCM10020221_18250</name>
</gene>
<sequence>MGAGNLMCSFVTGKDSRRSWGKHRGGGWGGKRERHCGGGEAPTANTDVIGQITPPDRPEADPDGMPPRLGRPTARPLPHHLRPGHKDAPNAIDQYARVSSPTTT</sequence>
<evidence type="ECO:0000313" key="3">
    <source>
        <dbReference type="Proteomes" id="UP001501102"/>
    </source>
</evidence>
<dbReference type="EMBL" id="BAAAXZ010000068">
    <property type="protein sequence ID" value="GAA2922423.1"/>
    <property type="molecule type" value="Genomic_DNA"/>
</dbReference>
<dbReference type="Proteomes" id="UP001501102">
    <property type="component" value="Unassembled WGS sequence"/>
</dbReference>
<comment type="caution">
    <text evidence="2">The sequence shown here is derived from an EMBL/GenBank/DDBJ whole genome shotgun (WGS) entry which is preliminary data.</text>
</comment>
<reference evidence="3" key="1">
    <citation type="journal article" date="2019" name="Int. J. Syst. Evol. Microbiol.">
        <title>The Global Catalogue of Microorganisms (GCM) 10K type strain sequencing project: providing services to taxonomists for standard genome sequencing and annotation.</title>
        <authorList>
            <consortium name="The Broad Institute Genomics Platform"/>
            <consortium name="The Broad Institute Genome Sequencing Center for Infectious Disease"/>
            <person name="Wu L."/>
            <person name="Ma J."/>
        </authorList>
    </citation>
    <scope>NUCLEOTIDE SEQUENCE [LARGE SCALE GENOMIC DNA]</scope>
    <source>
        <strain evidence="3">JCM 4087</strain>
    </source>
</reference>
<proteinExistence type="predicted"/>
<name>A0ABP6J633_STRTU</name>
<protein>
    <submittedName>
        <fullName evidence="2">Uncharacterized protein</fullName>
    </submittedName>
</protein>
<evidence type="ECO:0000313" key="2">
    <source>
        <dbReference type="EMBL" id="GAA2922423.1"/>
    </source>
</evidence>
<evidence type="ECO:0000256" key="1">
    <source>
        <dbReference type="SAM" id="MobiDB-lite"/>
    </source>
</evidence>
<feature type="region of interest" description="Disordered" evidence="1">
    <location>
        <begin position="15"/>
        <end position="104"/>
    </location>
</feature>
<keyword evidence="3" id="KW-1185">Reference proteome</keyword>
<accession>A0ABP6J633</accession>
<organism evidence="2 3">
    <name type="scientific">Streptomyces thioluteus</name>
    <dbReference type="NCBI Taxonomy" id="66431"/>
    <lineage>
        <taxon>Bacteria</taxon>
        <taxon>Bacillati</taxon>
        <taxon>Actinomycetota</taxon>
        <taxon>Actinomycetes</taxon>
        <taxon>Kitasatosporales</taxon>
        <taxon>Streptomycetaceae</taxon>
        <taxon>Streptomyces</taxon>
    </lineage>
</organism>